<dbReference type="AlphaFoldDB" id="A0A0C3DW02"/>
<dbReference type="GO" id="GO:0140662">
    <property type="term" value="F:ATP-dependent protein folding chaperone"/>
    <property type="evidence" value="ECO:0007669"/>
    <property type="project" value="InterPro"/>
</dbReference>
<dbReference type="InterPro" id="IPR013126">
    <property type="entry name" value="Hsp_70_fam"/>
</dbReference>
<evidence type="ECO:0000313" key="4">
    <source>
        <dbReference type="Proteomes" id="UP000053989"/>
    </source>
</evidence>
<protein>
    <submittedName>
        <fullName evidence="3">Uncharacterized protein</fullName>
    </submittedName>
</protein>
<keyword evidence="1" id="KW-0547">Nucleotide-binding</keyword>
<dbReference type="FunFam" id="3.90.640.10:FF:000003">
    <property type="entry name" value="Molecular chaperone DnaK"/>
    <property type="match status" value="1"/>
</dbReference>
<sequence>AIQHICKAAEKAKIKLSLTTQTKMNLPFITTDASSPKHINMKLGHAQFESL</sequence>
<dbReference type="GO" id="GO:0005524">
    <property type="term" value="F:ATP binding"/>
    <property type="evidence" value="ECO:0007669"/>
    <property type="project" value="UniProtKB-KW"/>
</dbReference>
<feature type="non-terminal residue" evidence="3">
    <location>
        <position position="1"/>
    </location>
</feature>
<dbReference type="HOGENOM" id="CLU_3112181_0_0_1"/>
<dbReference type="SUPFAM" id="SSF53067">
    <property type="entry name" value="Actin-like ATPase domain"/>
    <property type="match status" value="1"/>
</dbReference>
<dbReference type="Gene3D" id="3.90.640.10">
    <property type="entry name" value="Actin, Chain A, domain 4"/>
    <property type="match status" value="1"/>
</dbReference>
<dbReference type="STRING" id="1036808.A0A0C3DW02"/>
<feature type="non-terminal residue" evidence="3">
    <location>
        <position position="51"/>
    </location>
</feature>
<evidence type="ECO:0000313" key="3">
    <source>
        <dbReference type="EMBL" id="KIM60394.1"/>
    </source>
</evidence>
<keyword evidence="4" id="KW-1185">Reference proteome</keyword>
<organism evidence="3 4">
    <name type="scientific">Scleroderma citrinum Foug A</name>
    <dbReference type="NCBI Taxonomy" id="1036808"/>
    <lineage>
        <taxon>Eukaryota</taxon>
        <taxon>Fungi</taxon>
        <taxon>Dikarya</taxon>
        <taxon>Basidiomycota</taxon>
        <taxon>Agaricomycotina</taxon>
        <taxon>Agaricomycetes</taxon>
        <taxon>Agaricomycetidae</taxon>
        <taxon>Boletales</taxon>
        <taxon>Sclerodermatineae</taxon>
        <taxon>Sclerodermataceae</taxon>
        <taxon>Scleroderma</taxon>
    </lineage>
</organism>
<dbReference type="InterPro" id="IPR043129">
    <property type="entry name" value="ATPase_NBD"/>
</dbReference>
<reference evidence="3 4" key="1">
    <citation type="submission" date="2014-04" db="EMBL/GenBank/DDBJ databases">
        <authorList>
            <consortium name="DOE Joint Genome Institute"/>
            <person name="Kuo A."/>
            <person name="Kohler A."/>
            <person name="Nagy L.G."/>
            <person name="Floudas D."/>
            <person name="Copeland A."/>
            <person name="Barry K.W."/>
            <person name="Cichocki N."/>
            <person name="Veneault-Fourrey C."/>
            <person name="LaButti K."/>
            <person name="Lindquist E.A."/>
            <person name="Lipzen A."/>
            <person name="Lundell T."/>
            <person name="Morin E."/>
            <person name="Murat C."/>
            <person name="Sun H."/>
            <person name="Tunlid A."/>
            <person name="Henrissat B."/>
            <person name="Grigoriev I.V."/>
            <person name="Hibbett D.S."/>
            <person name="Martin F."/>
            <person name="Nordberg H.P."/>
            <person name="Cantor M.N."/>
            <person name="Hua S.X."/>
        </authorList>
    </citation>
    <scope>NUCLEOTIDE SEQUENCE [LARGE SCALE GENOMIC DNA]</scope>
    <source>
        <strain evidence="3 4">Foug A</strain>
    </source>
</reference>
<dbReference type="Proteomes" id="UP000053989">
    <property type="component" value="Unassembled WGS sequence"/>
</dbReference>
<dbReference type="Pfam" id="PF00012">
    <property type="entry name" value="HSP70"/>
    <property type="match status" value="1"/>
</dbReference>
<dbReference type="EMBL" id="KN822062">
    <property type="protein sequence ID" value="KIM60394.1"/>
    <property type="molecule type" value="Genomic_DNA"/>
</dbReference>
<name>A0A0C3DW02_9AGAM</name>
<evidence type="ECO:0000256" key="1">
    <source>
        <dbReference type="ARBA" id="ARBA00022741"/>
    </source>
</evidence>
<accession>A0A0C3DW02</accession>
<keyword evidence="2" id="KW-0067">ATP-binding</keyword>
<reference evidence="4" key="2">
    <citation type="submission" date="2015-01" db="EMBL/GenBank/DDBJ databases">
        <title>Evolutionary Origins and Diversification of the Mycorrhizal Mutualists.</title>
        <authorList>
            <consortium name="DOE Joint Genome Institute"/>
            <consortium name="Mycorrhizal Genomics Consortium"/>
            <person name="Kohler A."/>
            <person name="Kuo A."/>
            <person name="Nagy L.G."/>
            <person name="Floudas D."/>
            <person name="Copeland A."/>
            <person name="Barry K.W."/>
            <person name="Cichocki N."/>
            <person name="Veneault-Fourrey C."/>
            <person name="LaButti K."/>
            <person name="Lindquist E.A."/>
            <person name="Lipzen A."/>
            <person name="Lundell T."/>
            <person name="Morin E."/>
            <person name="Murat C."/>
            <person name="Riley R."/>
            <person name="Ohm R."/>
            <person name="Sun H."/>
            <person name="Tunlid A."/>
            <person name="Henrissat B."/>
            <person name="Grigoriev I.V."/>
            <person name="Hibbett D.S."/>
            <person name="Martin F."/>
        </authorList>
    </citation>
    <scope>NUCLEOTIDE SEQUENCE [LARGE SCALE GENOMIC DNA]</scope>
    <source>
        <strain evidence="4">Foug A</strain>
    </source>
</reference>
<evidence type="ECO:0000256" key="2">
    <source>
        <dbReference type="ARBA" id="ARBA00022840"/>
    </source>
</evidence>
<proteinExistence type="predicted"/>
<dbReference type="OrthoDB" id="3221276at2759"/>
<dbReference type="InParanoid" id="A0A0C3DW02"/>
<gene>
    <name evidence="3" type="ORF">SCLCIDRAFT_68444</name>
</gene>